<evidence type="ECO:0000313" key="3">
    <source>
        <dbReference type="Proteomes" id="UP000004605"/>
    </source>
</evidence>
<dbReference type="AlphaFoldDB" id="F9RZP9"/>
<keyword evidence="1" id="KW-0812">Transmembrane</keyword>
<proteinExistence type="predicted"/>
<evidence type="ECO:0000313" key="2">
    <source>
        <dbReference type="EMBL" id="EGU44457.1"/>
    </source>
</evidence>
<dbReference type="Proteomes" id="UP000004605">
    <property type="component" value="Unassembled WGS sequence"/>
</dbReference>
<feature type="transmembrane region" description="Helical" evidence="1">
    <location>
        <begin position="47"/>
        <end position="70"/>
    </location>
</feature>
<comment type="caution">
    <text evidence="2">The sequence shown here is derived from an EMBL/GenBank/DDBJ whole genome shotgun (WGS) entry which is preliminary data.</text>
</comment>
<sequence>MLSQHSARLPYHGSLFLVVTLTALFLLSALSDVSPAMMLVLAVSQPLILLLFAHQLRLFPLPFSAVKLAWQRFRV</sequence>
<organism evidence="2 3">
    <name type="scientific">Vibrio ichthyoenteri ATCC 700023</name>
    <dbReference type="NCBI Taxonomy" id="870968"/>
    <lineage>
        <taxon>Bacteria</taxon>
        <taxon>Pseudomonadati</taxon>
        <taxon>Pseudomonadota</taxon>
        <taxon>Gammaproteobacteria</taxon>
        <taxon>Vibrionales</taxon>
        <taxon>Vibrionaceae</taxon>
        <taxon>Vibrio</taxon>
    </lineage>
</organism>
<accession>F9RZP9</accession>
<keyword evidence="1" id="KW-1133">Transmembrane helix</keyword>
<protein>
    <submittedName>
        <fullName evidence="2">Uncharacterized protein</fullName>
    </submittedName>
</protein>
<keyword evidence="1" id="KW-0472">Membrane</keyword>
<evidence type="ECO:0000256" key="1">
    <source>
        <dbReference type="SAM" id="Phobius"/>
    </source>
</evidence>
<dbReference type="EMBL" id="AFWF01000068">
    <property type="protein sequence ID" value="EGU44457.1"/>
    <property type="molecule type" value="Genomic_DNA"/>
</dbReference>
<gene>
    <name evidence="2" type="ORF">VII00023_13087</name>
</gene>
<reference evidence="2 3" key="1">
    <citation type="journal article" date="2012" name="Int. J. Syst. Evol. Microbiol.">
        <title>Vibrio caribbeanicus sp. nov., isolated from the marine sponge Scleritoderma cyanea.</title>
        <authorList>
            <person name="Hoffmann M."/>
            <person name="Monday S.R."/>
            <person name="Allard M.W."/>
            <person name="Strain E.A."/>
            <person name="Whittaker P."/>
            <person name="Naum M."/>
            <person name="McCarthy P.J."/>
            <person name="Lopez J.V."/>
            <person name="Fischer M."/>
            <person name="Brown E.W."/>
        </authorList>
    </citation>
    <scope>NUCLEOTIDE SEQUENCE [LARGE SCALE GENOMIC DNA]</scope>
    <source>
        <strain evidence="2 3">ATCC 700023</strain>
    </source>
</reference>
<name>F9RZP9_9VIBR</name>
<dbReference type="RefSeq" id="WP_006711330.1">
    <property type="nucleotide sequence ID" value="NZ_AFWF01000068.1"/>
</dbReference>
<keyword evidence="3" id="KW-1185">Reference proteome</keyword>